<dbReference type="RefSeq" id="WP_057907186.1">
    <property type="nucleotide sequence ID" value="NZ_AYYZ01000030.1"/>
</dbReference>
<dbReference type="GO" id="GO:0033499">
    <property type="term" value="P:galactose catabolic process via UDP-galactose, Leloir pathway"/>
    <property type="evidence" value="ECO:0007669"/>
    <property type="project" value="TreeGrafter"/>
</dbReference>
<dbReference type="InterPro" id="IPR008183">
    <property type="entry name" value="Aldose_1/G6P_1-epimerase"/>
</dbReference>
<dbReference type="GO" id="GO:0050558">
    <property type="term" value="F:maltose epimerase activity"/>
    <property type="evidence" value="ECO:0007669"/>
    <property type="project" value="UniProtKB-EC"/>
</dbReference>
<accession>A0A0R1Z9T6</accession>
<keyword evidence="10" id="KW-1185">Reference proteome</keyword>
<dbReference type="InterPro" id="IPR015443">
    <property type="entry name" value="Aldose_1-epimerase"/>
</dbReference>
<evidence type="ECO:0000313" key="10">
    <source>
        <dbReference type="Proteomes" id="UP000051291"/>
    </source>
</evidence>
<organism evidence="9 10">
    <name type="scientific">Ligilactobacillus araffinosus DSM 20653</name>
    <dbReference type="NCBI Taxonomy" id="1423820"/>
    <lineage>
        <taxon>Bacteria</taxon>
        <taxon>Bacillati</taxon>
        <taxon>Bacillota</taxon>
        <taxon>Bacilli</taxon>
        <taxon>Lactobacillales</taxon>
        <taxon>Lactobacillaceae</taxon>
        <taxon>Ligilactobacillus</taxon>
    </lineage>
</organism>
<dbReference type="SUPFAM" id="SSF74650">
    <property type="entry name" value="Galactose mutarotase-like"/>
    <property type="match status" value="1"/>
</dbReference>
<dbReference type="STRING" id="1423820.FC64_GL001360"/>
<comment type="function">
    <text evidence="5">Catalyzes the interconversion of alpha and beta anomers of maltose.</text>
</comment>
<name>A0A0R1Z9T6_9LACO</name>
<dbReference type="EMBL" id="AYYZ01000030">
    <property type="protein sequence ID" value="KRM51550.1"/>
    <property type="molecule type" value="Genomic_DNA"/>
</dbReference>
<evidence type="ECO:0000256" key="8">
    <source>
        <dbReference type="PIRSR" id="PIRSR005096-3"/>
    </source>
</evidence>
<dbReference type="GO" id="GO:0030246">
    <property type="term" value="F:carbohydrate binding"/>
    <property type="evidence" value="ECO:0007669"/>
    <property type="project" value="InterPro"/>
</dbReference>
<comment type="pathway">
    <text evidence="1 5">Carbohydrate metabolism; hexose metabolism.</text>
</comment>
<dbReference type="Gene3D" id="2.70.98.10">
    <property type="match status" value="1"/>
</dbReference>
<dbReference type="UniPathway" id="UPA00242"/>
<feature type="binding site" evidence="8">
    <location>
        <begin position="180"/>
        <end position="182"/>
    </location>
    <ligand>
        <name>beta-D-galactose</name>
        <dbReference type="ChEBI" id="CHEBI:27667"/>
    </ligand>
</feature>
<feature type="binding site" evidence="7">
    <location>
        <position position="243"/>
    </location>
    <ligand>
        <name>beta-D-galactose</name>
        <dbReference type="ChEBI" id="CHEBI:27667"/>
    </ligand>
</feature>
<dbReference type="Pfam" id="PF01263">
    <property type="entry name" value="Aldose_epim"/>
    <property type="match status" value="1"/>
</dbReference>
<comment type="catalytic activity">
    <reaction evidence="5">
        <text>alpha-maltose = beta-maltose</text>
        <dbReference type="Rhea" id="RHEA:21228"/>
        <dbReference type="ChEBI" id="CHEBI:18147"/>
        <dbReference type="ChEBI" id="CHEBI:18167"/>
        <dbReference type="EC" id="5.1.3.21"/>
    </reaction>
</comment>
<evidence type="ECO:0000256" key="5">
    <source>
        <dbReference type="PIRNR" id="PIRNR005096"/>
    </source>
</evidence>
<dbReference type="Proteomes" id="UP000051291">
    <property type="component" value="Unassembled WGS sequence"/>
</dbReference>
<evidence type="ECO:0000256" key="1">
    <source>
        <dbReference type="ARBA" id="ARBA00005028"/>
    </source>
</evidence>
<dbReference type="GO" id="GO:0004034">
    <property type="term" value="F:aldose 1-epimerase activity"/>
    <property type="evidence" value="ECO:0007669"/>
    <property type="project" value="TreeGrafter"/>
</dbReference>
<proteinExistence type="inferred from homology"/>
<gene>
    <name evidence="9" type="ORF">FC64_GL001360</name>
</gene>
<dbReference type="PIRSF" id="PIRSF005096">
    <property type="entry name" value="GALM"/>
    <property type="match status" value="1"/>
</dbReference>
<feature type="active site" description="Proton donor" evidence="6">
    <location>
        <position position="180"/>
    </location>
</feature>
<dbReference type="EC" id="5.1.3.21" evidence="5"/>
<evidence type="ECO:0000256" key="4">
    <source>
        <dbReference type="ARBA" id="ARBA00023277"/>
    </source>
</evidence>
<comment type="similarity">
    <text evidence="2 5">Belongs to the aldose epimerase family.</text>
</comment>
<evidence type="ECO:0000313" key="9">
    <source>
        <dbReference type="EMBL" id="KRM51550.1"/>
    </source>
</evidence>
<dbReference type="InterPro" id="IPR014718">
    <property type="entry name" value="GH-type_carb-bd"/>
</dbReference>
<feature type="active site" description="Proton acceptor" evidence="6">
    <location>
        <position position="311"/>
    </location>
</feature>
<reference evidence="9 10" key="1">
    <citation type="journal article" date="2015" name="Genome Announc.">
        <title>Expanding the biotechnology potential of lactobacilli through comparative genomics of 213 strains and associated genera.</title>
        <authorList>
            <person name="Sun Z."/>
            <person name="Harris H.M."/>
            <person name="McCann A."/>
            <person name="Guo C."/>
            <person name="Argimon S."/>
            <person name="Zhang W."/>
            <person name="Yang X."/>
            <person name="Jeffery I.B."/>
            <person name="Cooney J.C."/>
            <person name="Kagawa T.F."/>
            <person name="Liu W."/>
            <person name="Song Y."/>
            <person name="Salvetti E."/>
            <person name="Wrobel A."/>
            <person name="Rasinkangas P."/>
            <person name="Parkhill J."/>
            <person name="Rea M.C."/>
            <person name="O'Sullivan O."/>
            <person name="Ritari J."/>
            <person name="Douillard F.P."/>
            <person name="Paul Ross R."/>
            <person name="Yang R."/>
            <person name="Briner A.E."/>
            <person name="Felis G.E."/>
            <person name="de Vos W.M."/>
            <person name="Barrangou R."/>
            <person name="Klaenhammer T.R."/>
            <person name="Caufield P.W."/>
            <person name="Cui Y."/>
            <person name="Zhang H."/>
            <person name="O'Toole P.W."/>
        </authorList>
    </citation>
    <scope>NUCLEOTIDE SEQUENCE [LARGE SCALE GENOMIC DNA]</scope>
    <source>
        <strain evidence="9 10">DSM 20653</strain>
    </source>
</reference>
<dbReference type="PANTHER" id="PTHR10091">
    <property type="entry name" value="ALDOSE-1-EPIMERASE"/>
    <property type="match status" value="1"/>
</dbReference>
<dbReference type="GO" id="GO:0006006">
    <property type="term" value="P:glucose metabolic process"/>
    <property type="evidence" value="ECO:0007669"/>
    <property type="project" value="TreeGrafter"/>
</dbReference>
<dbReference type="CDD" id="cd09019">
    <property type="entry name" value="galactose_mutarotase_like"/>
    <property type="match status" value="1"/>
</dbReference>
<keyword evidence="4 5" id="KW-0119">Carbohydrate metabolism</keyword>
<dbReference type="PATRIC" id="fig|1423820.4.peg.1386"/>
<evidence type="ECO:0000256" key="2">
    <source>
        <dbReference type="ARBA" id="ARBA00006206"/>
    </source>
</evidence>
<comment type="caution">
    <text evidence="9">The sequence shown here is derived from an EMBL/GenBank/DDBJ whole genome shotgun (WGS) entry which is preliminary data.</text>
</comment>
<dbReference type="PANTHER" id="PTHR10091:SF0">
    <property type="entry name" value="GALACTOSE MUTAROTASE"/>
    <property type="match status" value="1"/>
</dbReference>
<dbReference type="InterPro" id="IPR047215">
    <property type="entry name" value="Galactose_mutarotase-like"/>
</dbReference>
<evidence type="ECO:0000256" key="6">
    <source>
        <dbReference type="PIRSR" id="PIRSR005096-1"/>
    </source>
</evidence>
<evidence type="ECO:0000256" key="7">
    <source>
        <dbReference type="PIRSR" id="PIRSR005096-2"/>
    </source>
</evidence>
<keyword evidence="3 5" id="KW-0413">Isomerase</keyword>
<dbReference type="GO" id="GO:0005737">
    <property type="term" value="C:cytoplasm"/>
    <property type="evidence" value="ECO:0007669"/>
    <property type="project" value="TreeGrafter"/>
</dbReference>
<protein>
    <recommendedName>
        <fullName evidence="5">Maltose epimerase</fullName>
        <ecNumber evidence="5">5.1.3.21</ecNumber>
    </recommendedName>
</protein>
<sequence length="350" mass="39069">MDILQHTFGRYQNEKVTEITLVNDNGVEVSCLTMGAIWHRFAVPENDGTKKNLLLSFDGIDDYYSNNQNICKSIGRVAGRIKGASYDLDGKHYQLPANENGNTLHGGPNGFSTLNWNYSTSISKNGISVIFQRKIDETMDGFPGNILATIIYTLNNNNRVTIAYSAMNGKEDTLFNPTCHAYFNLSDRHDLTTHEMQINSTGILDVNDQLIPTGEVLPIANTPYDFRDFSNVALAVGKVHGLDTAYVVNGPGQGTKPVAILRDRESGRQITVNSDRNGLVVYTPEEIDDQNISFSRDHGEPANKNEGIALECQMLPDAIHQDNFGDIVLPRYSKQTYRFSFTYDRIKNED</sequence>
<evidence type="ECO:0000256" key="3">
    <source>
        <dbReference type="ARBA" id="ARBA00023235"/>
    </source>
</evidence>
<dbReference type="InterPro" id="IPR011013">
    <property type="entry name" value="Gal_mutarotase_sf_dom"/>
</dbReference>
<dbReference type="AlphaFoldDB" id="A0A0R1Z9T6"/>